<dbReference type="InterPro" id="IPR004843">
    <property type="entry name" value="Calcineurin-like_PHP"/>
</dbReference>
<dbReference type="Gene3D" id="3.60.21.10">
    <property type="match status" value="1"/>
</dbReference>
<name>A0A9X2AGQ0_9BACT</name>
<dbReference type="GO" id="GO:0016787">
    <property type="term" value="F:hydrolase activity"/>
    <property type="evidence" value="ECO:0007669"/>
    <property type="project" value="InterPro"/>
</dbReference>
<protein>
    <submittedName>
        <fullName evidence="2">Metallophosphoesterase</fullName>
    </submittedName>
</protein>
<dbReference type="PANTHER" id="PTHR31302">
    <property type="entry name" value="TRANSMEMBRANE PROTEIN WITH METALLOPHOSPHOESTERASE DOMAIN-RELATED"/>
    <property type="match status" value="1"/>
</dbReference>
<dbReference type="Proteomes" id="UP001139193">
    <property type="component" value="Unassembled WGS sequence"/>
</dbReference>
<feature type="domain" description="Calcineurin-like phosphoesterase" evidence="1">
    <location>
        <begin position="34"/>
        <end position="119"/>
    </location>
</feature>
<proteinExistence type="predicted"/>
<dbReference type="RefSeq" id="WP_241934835.1">
    <property type="nucleotide sequence ID" value="NZ_JALBGC010000001.1"/>
</dbReference>
<dbReference type="InterPro" id="IPR051158">
    <property type="entry name" value="Metallophosphoesterase_sf"/>
</dbReference>
<keyword evidence="3" id="KW-1185">Reference proteome</keyword>
<dbReference type="AlphaFoldDB" id="A0A9X2AGQ0"/>
<comment type="caution">
    <text evidence="2">The sequence shown here is derived from an EMBL/GenBank/DDBJ whole genome shotgun (WGS) entry which is preliminary data.</text>
</comment>
<dbReference type="SUPFAM" id="SSF56300">
    <property type="entry name" value="Metallo-dependent phosphatases"/>
    <property type="match status" value="1"/>
</dbReference>
<sequence>MKLPWPELTVGNAPTAVLLRDEYYPFGARLDMLYLSDFHFTGRSRARAAALLAQVQALRPGLILLGGDYADTRAGLLPLAHFARGAARVAPVLAVAGNHDVFLGTTLVRQTLQAAGAQWLEGRCARFRLDAAHAVHIAGNYSAPEPGGLQPGLLRVLCAHYPPAGPALPPAYDLILAGHLHGGQVVGWQRQGHLFPGRWLARWNVLRDMQGSATVVVSRGLGDTLPIRYNCPREIVRIRLGPEPAS</sequence>
<dbReference type="EMBL" id="JALBGC010000001">
    <property type="protein sequence ID" value="MCI1186565.1"/>
    <property type="molecule type" value="Genomic_DNA"/>
</dbReference>
<dbReference type="PANTHER" id="PTHR31302:SF0">
    <property type="entry name" value="TRANSMEMBRANE PROTEIN WITH METALLOPHOSPHOESTERASE DOMAIN"/>
    <property type="match status" value="1"/>
</dbReference>
<organism evidence="2 3">
    <name type="scientific">Hymenobacter cyanobacteriorum</name>
    <dbReference type="NCBI Taxonomy" id="2926463"/>
    <lineage>
        <taxon>Bacteria</taxon>
        <taxon>Pseudomonadati</taxon>
        <taxon>Bacteroidota</taxon>
        <taxon>Cytophagia</taxon>
        <taxon>Cytophagales</taxon>
        <taxon>Hymenobacteraceae</taxon>
        <taxon>Hymenobacter</taxon>
    </lineage>
</organism>
<reference evidence="2" key="1">
    <citation type="submission" date="2022-03" db="EMBL/GenBank/DDBJ databases">
        <title>Bacterial whole genome sequence for Hymenobacter sp. DH14.</title>
        <authorList>
            <person name="Le V."/>
        </authorList>
    </citation>
    <scope>NUCLEOTIDE SEQUENCE</scope>
    <source>
        <strain evidence="2">DH14</strain>
    </source>
</reference>
<evidence type="ECO:0000313" key="2">
    <source>
        <dbReference type="EMBL" id="MCI1186565.1"/>
    </source>
</evidence>
<dbReference type="InterPro" id="IPR029052">
    <property type="entry name" value="Metallo-depent_PP-like"/>
</dbReference>
<dbReference type="Pfam" id="PF00149">
    <property type="entry name" value="Metallophos"/>
    <property type="match status" value="1"/>
</dbReference>
<evidence type="ECO:0000259" key="1">
    <source>
        <dbReference type="Pfam" id="PF00149"/>
    </source>
</evidence>
<gene>
    <name evidence="2" type="ORF">MON38_03985</name>
</gene>
<evidence type="ECO:0000313" key="3">
    <source>
        <dbReference type="Proteomes" id="UP001139193"/>
    </source>
</evidence>
<accession>A0A9X2AGQ0</accession>